<protein>
    <submittedName>
        <fullName evidence="2">Uncharacterized protein</fullName>
    </submittedName>
</protein>
<name>A0A829PCP8_9MYCO</name>
<dbReference type="Proteomes" id="UP000019854">
    <property type="component" value="Unassembled WGS sequence"/>
</dbReference>
<accession>A0A829PCP8</accession>
<feature type="non-terminal residue" evidence="2">
    <location>
        <position position="1"/>
    </location>
</feature>
<gene>
    <name evidence="2" type="ORF">L829_4969</name>
</gene>
<organism evidence="2 3">
    <name type="scientific">Mycobacteroides abscessus MAB_030201_1075</name>
    <dbReference type="NCBI Taxonomy" id="1335410"/>
    <lineage>
        <taxon>Bacteria</taxon>
        <taxon>Bacillati</taxon>
        <taxon>Actinomycetota</taxon>
        <taxon>Actinomycetes</taxon>
        <taxon>Mycobacteriales</taxon>
        <taxon>Mycobacteriaceae</taxon>
        <taxon>Mycobacteroides</taxon>
        <taxon>Mycobacteroides abscessus</taxon>
    </lineage>
</organism>
<feature type="compositionally biased region" description="Low complexity" evidence="1">
    <location>
        <begin position="50"/>
        <end position="61"/>
    </location>
</feature>
<feature type="region of interest" description="Disordered" evidence="1">
    <location>
        <begin position="50"/>
        <end position="82"/>
    </location>
</feature>
<dbReference type="AlphaFoldDB" id="A0A829PCP8"/>
<dbReference type="EMBL" id="JAOX01000002">
    <property type="protein sequence ID" value="ETZ85347.1"/>
    <property type="molecule type" value="Genomic_DNA"/>
</dbReference>
<evidence type="ECO:0000256" key="1">
    <source>
        <dbReference type="SAM" id="MobiDB-lite"/>
    </source>
</evidence>
<comment type="caution">
    <text evidence="2">The sequence shown here is derived from an EMBL/GenBank/DDBJ whole genome shotgun (WGS) entry which is preliminary data.</text>
</comment>
<proteinExistence type="predicted"/>
<evidence type="ECO:0000313" key="2">
    <source>
        <dbReference type="EMBL" id="ETZ85347.1"/>
    </source>
</evidence>
<reference evidence="2 3" key="1">
    <citation type="submission" date="2014-01" db="EMBL/GenBank/DDBJ databases">
        <authorList>
            <person name="Zelazny A."/>
            <person name="Olivier K."/>
            <person name="Sampaio E.P."/>
            <person name="Holland S.M."/>
            <person name="Tallon L.J."/>
            <person name="Sadzewicz L.K."/>
            <person name="Sengamalay N."/>
            <person name="Fraser C.M."/>
            <person name="Hine E."/>
            <person name="Shefchek K.A."/>
            <person name="Das S.P."/>
            <person name="Shallom S.J."/>
            <person name="Agrawal S."/>
            <person name="Tettelin H."/>
        </authorList>
    </citation>
    <scope>NUCLEOTIDE SEQUENCE [LARGE SCALE GENOMIC DNA]</scope>
    <source>
        <strain evidence="2 3">MAB_030201_1075</strain>
    </source>
</reference>
<sequence length="82" mass="8974">TIEPTTGARLKGTGRCLNFIGIDRYTLTEDFKITHIDTDWDMLYGAAQLTGPGAPGAQPQPAEDRTTRSRLVGGPRSVWRPC</sequence>
<evidence type="ECO:0000313" key="3">
    <source>
        <dbReference type="Proteomes" id="UP000019854"/>
    </source>
</evidence>